<accession>A0A5P1ETL0</accession>
<dbReference type="GO" id="GO:0005886">
    <property type="term" value="C:plasma membrane"/>
    <property type="evidence" value="ECO:0007669"/>
    <property type="project" value="TreeGrafter"/>
</dbReference>
<evidence type="ECO:0000259" key="2">
    <source>
        <dbReference type="PROSITE" id="PS51412"/>
    </source>
</evidence>
<dbReference type="Proteomes" id="UP000243459">
    <property type="component" value="Chromosome 5"/>
</dbReference>
<dbReference type="AlphaFoldDB" id="A0A5P1ETL0"/>
<dbReference type="PANTHER" id="PTHR33199">
    <property type="entry name" value="MACPF DOMAIN-CONTAINING PROTEIN CAD1"/>
    <property type="match status" value="1"/>
</dbReference>
<dbReference type="InterPro" id="IPR020864">
    <property type="entry name" value="MACPF"/>
</dbReference>
<dbReference type="Pfam" id="PF01823">
    <property type="entry name" value="MACPF"/>
    <property type="match status" value="1"/>
</dbReference>
<dbReference type="PANTHER" id="PTHR33199:SF8">
    <property type="entry name" value="MACPF DOMAIN-CONTAINING PROTEIN NSL1"/>
    <property type="match status" value="1"/>
</dbReference>
<evidence type="ECO:0000256" key="1">
    <source>
        <dbReference type="SAM" id="MobiDB-lite"/>
    </source>
</evidence>
<evidence type="ECO:0000313" key="3">
    <source>
        <dbReference type="EMBL" id="ONK69144.1"/>
    </source>
</evidence>
<name>A0A5P1ETL0_ASPOF</name>
<feature type="compositionally biased region" description="Polar residues" evidence="1">
    <location>
        <begin position="1"/>
        <end position="13"/>
    </location>
</feature>
<evidence type="ECO:0000313" key="4">
    <source>
        <dbReference type="Proteomes" id="UP000243459"/>
    </source>
</evidence>
<proteinExistence type="predicted"/>
<organism evidence="3 4">
    <name type="scientific">Asparagus officinalis</name>
    <name type="common">Garden asparagus</name>
    <dbReference type="NCBI Taxonomy" id="4686"/>
    <lineage>
        <taxon>Eukaryota</taxon>
        <taxon>Viridiplantae</taxon>
        <taxon>Streptophyta</taxon>
        <taxon>Embryophyta</taxon>
        <taxon>Tracheophyta</taxon>
        <taxon>Spermatophyta</taxon>
        <taxon>Magnoliopsida</taxon>
        <taxon>Liliopsida</taxon>
        <taxon>Asparagales</taxon>
        <taxon>Asparagaceae</taxon>
        <taxon>Asparagoideae</taxon>
        <taxon>Asparagus</taxon>
    </lineage>
</organism>
<feature type="domain" description="MACPF" evidence="2">
    <location>
        <begin position="1"/>
        <end position="293"/>
    </location>
</feature>
<dbReference type="SMART" id="SM00457">
    <property type="entry name" value="MACPF"/>
    <property type="match status" value="1"/>
</dbReference>
<gene>
    <name evidence="3" type="ORF">A4U43_C05F19810</name>
</gene>
<sequence>MKSVSDTQMSQRPPSYKTPGYSQTLETLDFLDGAGGLDDSGGWDMAEQFNQDLSLSGKIPSGLFNATFAFRGCWQKDLSATKSLAFDGWFITLYSIELARAHIVLLDNVKQDVPSSWDPAALAEFIDKYGTHVIVGVKMGGKDVVSIKQLQDSALQQTEVQNLLKNLADGKFSEDLNANSLLGDTELSKRLKDIKLANQQINVAVLNSMSSSLVTQLKEDIVSIQIRRGGVNTNQSHNQWLSTISQAPNVISMSFVPITSLLAGVRDKPPIEELRHFLEYQLPRQWAPVFGEIPLGPQSRKRQKLPSLQFTLMGPKLHVNTVQVDSKNRPVTGIRLFLEGKRNNCLAIHLQHLSSRPNIFQLSEDSSYADIPTNQRAYYEPIKWALLSLVCTAPVQYNNASIDESATVVTKAWLEVKNIGMRKVLFLRLGFSNVIGMRIRRSEWDGPTNVPRKSGSITAMISSRFSTGMIPPQKPKVEINSAVFPGGPPAPLRVSKMSRFVDTTEMMRGPDDLPGYWLVTGAKLCVEGGVVSLKVKYSLLVAKPEDDI</sequence>
<dbReference type="PROSITE" id="PS51412">
    <property type="entry name" value="MACPF_2"/>
    <property type="match status" value="1"/>
</dbReference>
<dbReference type="OMA" id="QGHSKWL"/>
<reference evidence="4" key="1">
    <citation type="journal article" date="2017" name="Nat. Commun.">
        <title>The asparagus genome sheds light on the origin and evolution of a young Y chromosome.</title>
        <authorList>
            <person name="Harkess A."/>
            <person name="Zhou J."/>
            <person name="Xu C."/>
            <person name="Bowers J.E."/>
            <person name="Van der Hulst R."/>
            <person name="Ayyampalayam S."/>
            <person name="Mercati F."/>
            <person name="Riccardi P."/>
            <person name="McKain M.R."/>
            <person name="Kakrana A."/>
            <person name="Tang H."/>
            <person name="Ray J."/>
            <person name="Groenendijk J."/>
            <person name="Arikit S."/>
            <person name="Mathioni S.M."/>
            <person name="Nakano M."/>
            <person name="Shan H."/>
            <person name="Telgmann-Rauber A."/>
            <person name="Kanno A."/>
            <person name="Yue Z."/>
            <person name="Chen H."/>
            <person name="Li W."/>
            <person name="Chen Y."/>
            <person name="Xu X."/>
            <person name="Zhang Y."/>
            <person name="Luo S."/>
            <person name="Chen H."/>
            <person name="Gao J."/>
            <person name="Mao Z."/>
            <person name="Pires J.C."/>
            <person name="Luo M."/>
            <person name="Kudrna D."/>
            <person name="Wing R.A."/>
            <person name="Meyers B.C."/>
            <person name="Yi K."/>
            <person name="Kong H."/>
            <person name="Lavrijsen P."/>
            <person name="Sunseri F."/>
            <person name="Falavigna A."/>
            <person name="Ye Y."/>
            <person name="Leebens-Mack J.H."/>
            <person name="Chen G."/>
        </authorList>
    </citation>
    <scope>NUCLEOTIDE SEQUENCE [LARGE SCALE GENOMIC DNA]</scope>
    <source>
        <strain evidence="4">cv. DH0086</strain>
    </source>
</reference>
<dbReference type="InterPro" id="IPR044663">
    <property type="entry name" value="CAD1/NSL1-like"/>
</dbReference>
<feature type="region of interest" description="Disordered" evidence="1">
    <location>
        <begin position="1"/>
        <end position="22"/>
    </location>
</feature>
<dbReference type="EMBL" id="CM007385">
    <property type="protein sequence ID" value="ONK69144.1"/>
    <property type="molecule type" value="Genomic_DNA"/>
</dbReference>
<dbReference type="GO" id="GO:2000031">
    <property type="term" value="P:regulation of salicylic acid mediated signaling pathway"/>
    <property type="evidence" value="ECO:0007669"/>
    <property type="project" value="InterPro"/>
</dbReference>
<keyword evidence="4" id="KW-1185">Reference proteome</keyword>
<dbReference type="GO" id="GO:0009626">
    <property type="term" value="P:plant-type hypersensitive response"/>
    <property type="evidence" value="ECO:0007669"/>
    <property type="project" value="TreeGrafter"/>
</dbReference>
<protein>
    <recommendedName>
        <fullName evidence="2">MACPF domain-containing protein</fullName>
    </recommendedName>
</protein>
<dbReference type="Gramene" id="ONK69144">
    <property type="protein sequence ID" value="ONK69144"/>
    <property type="gene ID" value="A4U43_C05F19810"/>
</dbReference>